<evidence type="ECO:0000256" key="8">
    <source>
        <dbReference type="ARBA" id="ARBA00022697"/>
    </source>
</evidence>
<dbReference type="InterPro" id="IPR012080">
    <property type="entry name" value="Asp_semialdehyde_DH"/>
</dbReference>
<evidence type="ECO:0000256" key="3">
    <source>
        <dbReference type="ARBA" id="ARBA00005097"/>
    </source>
</evidence>
<comment type="similarity">
    <text evidence="4 15">Belongs to the aspartate-semialdehyde dehydrogenase family.</text>
</comment>
<dbReference type="PANTHER" id="PTHR46278">
    <property type="entry name" value="DEHYDROGENASE, PUTATIVE-RELATED"/>
    <property type="match status" value="1"/>
</dbReference>
<comment type="subunit">
    <text evidence="5 15">Homodimer.</text>
</comment>
<dbReference type="STRING" id="393762.SAMN05660472_01007"/>
<keyword evidence="19" id="KW-1185">Reference proteome</keyword>
<evidence type="ECO:0000256" key="1">
    <source>
        <dbReference type="ARBA" id="ARBA00005021"/>
    </source>
</evidence>
<gene>
    <name evidence="15" type="primary">asd</name>
    <name evidence="18" type="ORF">SAMN05660472_01007</name>
</gene>
<evidence type="ECO:0000256" key="2">
    <source>
        <dbReference type="ARBA" id="ARBA00005076"/>
    </source>
</evidence>
<feature type="binding site" evidence="15">
    <location>
        <position position="100"/>
    </location>
    <ligand>
        <name>phosphate</name>
        <dbReference type="ChEBI" id="CHEBI:43474"/>
    </ligand>
</feature>
<feature type="domain" description="Semialdehyde dehydrogenase NAD-binding" evidence="17">
    <location>
        <begin position="4"/>
        <end position="120"/>
    </location>
</feature>
<feature type="binding site" evidence="15">
    <location>
        <position position="311"/>
    </location>
    <ligand>
        <name>NADP(+)</name>
        <dbReference type="ChEBI" id="CHEBI:58349"/>
    </ligand>
</feature>
<evidence type="ECO:0000256" key="10">
    <source>
        <dbReference type="ARBA" id="ARBA00022915"/>
    </source>
</evidence>
<dbReference type="GO" id="GO:0046983">
    <property type="term" value="F:protein dimerization activity"/>
    <property type="evidence" value="ECO:0007669"/>
    <property type="project" value="InterPro"/>
</dbReference>
<feature type="binding site" evidence="15">
    <location>
        <begin position="39"/>
        <end position="40"/>
    </location>
    <ligand>
        <name>NADP(+)</name>
        <dbReference type="ChEBI" id="CHEBI:58349"/>
    </ligand>
</feature>
<dbReference type="UniPathway" id="UPA00050">
    <property type="reaction ID" value="UER00463"/>
</dbReference>
<comment type="function">
    <text evidence="15">Catalyzes the NADPH-dependent formation of L-aspartate-semialdehyde (L-ASA) by the reductive dephosphorylation of L-aspartyl-4-phosphate.</text>
</comment>
<comment type="pathway">
    <text evidence="3 15">Amino-acid biosynthesis; L-threonine biosynthesis; L-threonine from L-aspartate: step 2/5.</text>
</comment>
<comment type="caution">
    <text evidence="15">Lacks conserved residue(s) required for the propagation of feature annotation.</text>
</comment>
<evidence type="ECO:0000256" key="16">
    <source>
        <dbReference type="PIRSR" id="PIRSR000148-1"/>
    </source>
</evidence>
<evidence type="ECO:0000313" key="18">
    <source>
        <dbReference type="EMBL" id="SDK20224.1"/>
    </source>
</evidence>
<feature type="binding site" evidence="15">
    <location>
        <position position="231"/>
    </location>
    <ligand>
        <name>substrate</name>
    </ligand>
</feature>
<dbReference type="GO" id="GO:0019877">
    <property type="term" value="P:diaminopimelate biosynthetic process"/>
    <property type="evidence" value="ECO:0007669"/>
    <property type="project" value="UniProtKB-UniRule"/>
</dbReference>
<keyword evidence="10 15" id="KW-0220">Diaminopimelate biosynthesis</keyword>
<dbReference type="GO" id="GO:0009089">
    <property type="term" value="P:lysine biosynthetic process via diaminopimelate"/>
    <property type="evidence" value="ECO:0007669"/>
    <property type="project" value="UniProtKB-UniRule"/>
</dbReference>
<dbReference type="GO" id="GO:0009097">
    <property type="term" value="P:isoleucine biosynthetic process"/>
    <property type="evidence" value="ECO:0007669"/>
    <property type="project" value="UniProtKB-UniRule"/>
</dbReference>
<dbReference type="InterPro" id="IPR036291">
    <property type="entry name" value="NAD(P)-bd_dom_sf"/>
</dbReference>
<comment type="pathway">
    <text evidence="1 15">Amino-acid biosynthesis; L-methionine biosynthesis via de novo pathway; L-homoserine from L-aspartate: step 2/3.</text>
</comment>
<dbReference type="SMART" id="SM00859">
    <property type="entry name" value="Semialdhyde_dh"/>
    <property type="match status" value="1"/>
</dbReference>
<evidence type="ECO:0000259" key="17">
    <source>
        <dbReference type="SMART" id="SM00859"/>
    </source>
</evidence>
<dbReference type="Pfam" id="PF01118">
    <property type="entry name" value="Semialdhyde_dh"/>
    <property type="match status" value="1"/>
</dbReference>
<comment type="pathway">
    <text evidence="2 15">Amino-acid biosynthesis; L-lysine biosynthesis via DAP pathway; (S)-tetrahydrodipicolinate from L-aspartate: step 2/4.</text>
</comment>
<feature type="binding site" evidence="15">
    <location>
        <position position="156"/>
    </location>
    <ligand>
        <name>substrate</name>
    </ligand>
</feature>
<dbReference type="GO" id="GO:0004073">
    <property type="term" value="F:aspartate-semialdehyde dehydrogenase activity"/>
    <property type="evidence" value="ECO:0007669"/>
    <property type="project" value="UniProtKB-UniRule"/>
</dbReference>
<name>A0A1G9A032_9FIRM</name>
<dbReference type="NCBIfam" id="NF011456">
    <property type="entry name" value="PRK14874.1"/>
    <property type="match status" value="1"/>
</dbReference>
<dbReference type="OrthoDB" id="9805684at2"/>
<evidence type="ECO:0000256" key="6">
    <source>
        <dbReference type="ARBA" id="ARBA00013120"/>
    </source>
</evidence>
<feature type="binding site" evidence="15">
    <location>
        <begin position="159"/>
        <end position="160"/>
    </location>
    <ligand>
        <name>NADP(+)</name>
        <dbReference type="ChEBI" id="CHEBI:58349"/>
    </ligand>
</feature>
<dbReference type="Pfam" id="PF02774">
    <property type="entry name" value="Semialdhyde_dhC"/>
    <property type="match status" value="1"/>
</dbReference>
<feature type="binding site" evidence="15">
    <location>
        <begin position="11"/>
        <end position="14"/>
    </location>
    <ligand>
        <name>NADP(+)</name>
        <dbReference type="ChEBI" id="CHEBI:58349"/>
    </ligand>
</feature>
<proteinExistence type="inferred from homology"/>
<evidence type="ECO:0000313" key="19">
    <source>
        <dbReference type="Proteomes" id="UP000198718"/>
    </source>
</evidence>
<dbReference type="GO" id="GO:0050661">
    <property type="term" value="F:NADP binding"/>
    <property type="evidence" value="ECO:0007669"/>
    <property type="project" value="UniProtKB-UniRule"/>
</dbReference>
<dbReference type="CDD" id="cd18131">
    <property type="entry name" value="ASADH_C_bac_euk_like"/>
    <property type="match status" value="1"/>
</dbReference>
<feature type="active site" description="Acyl-thioester intermediate" evidence="15 16">
    <location>
        <position position="129"/>
    </location>
</feature>
<dbReference type="InterPro" id="IPR000534">
    <property type="entry name" value="Semialdehyde_DH_NAD-bd"/>
</dbReference>
<feature type="active site" description="Proton acceptor" evidence="15 16">
    <location>
        <position position="238"/>
    </location>
</feature>
<dbReference type="InterPro" id="IPR005986">
    <property type="entry name" value="Asp_semialdehyde_DH_beta"/>
</dbReference>
<evidence type="ECO:0000256" key="11">
    <source>
        <dbReference type="ARBA" id="ARBA00023002"/>
    </source>
</evidence>
<dbReference type="RefSeq" id="WP_090551120.1">
    <property type="nucleotide sequence ID" value="NZ_FNFP01000001.1"/>
</dbReference>
<dbReference type="PANTHER" id="PTHR46278:SF2">
    <property type="entry name" value="ASPARTATE-SEMIALDEHYDE DEHYDROGENASE"/>
    <property type="match status" value="1"/>
</dbReference>
<dbReference type="NCBIfam" id="TIGR01296">
    <property type="entry name" value="asd_B"/>
    <property type="match status" value="1"/>
</dbReference>
<dbReference type="PIRSF" id="PIRSF000148">
    <property type="entry name" value="ASA_dh"/>
    <property type="match status" value="1"/>
</dbReference>
<keyword evidence="9 15" id="KW-0521">NADP</keyword>
<dbReference type="EMBL" id="FNFP01000001">
    <property type="protein sequence ID" value="SDK20224.1"/>
    <property type="molecule type" value="Genomic_DNA"/>
</dbReference>
<evidence type="ECO:0000256" key="4">
    <source>
        <dbReference type="ARBA" id="ARBA00010584"/>
    </source>
</evidence>
<dbReference type="InterPro" id="IPR012280">
    <property type="entry name" value="Semialdhyde_DH_dimer_dom"/>
</dbReference>
<dbReference type="AlphaFoldDB" id="A0A1G9A032"/>
<evidence type="ECO:0000256" key="12">
    <source>
        <dbReference type="ARBA" id="ARBA00023154"/>
    </source>
</evidence>
<dbReference type="CDD" id="cd02316">
    <property type="entry name" value="VcASADH2_like_N"/>
    <property type="match status" value="1"/>
</dbReference>
<dbReference type="HAMAP" id="MF_02121">
    <property type="entry name" value="ASADH"/>
    <property type="match status" value="1"/>
</dbReference>
<evidence type="ECO:0000256" key="14">
    <source>
        <dbReference type="ARBA" id="ARBA00047891"/>
    </source>
</evidence>
<keyword evidence="7 15" id="KW-0028">Amino-acid biosynthesis</keyword>
<dbReference type="GO" id="GO:0009088">
    <property type="term" value="P:threonine biosynthetic process"/>
    <property type="evidence" value="ECO:0007669"/>
    <property type="project" value="UniProtKB-UniRule"/>
</dbReference>
<evidence type="ECO:0000256" key="5">
    <source>
        <dbReference type="ARBA" id="ARBA00011738"/>
    </source>
</evidence>
<dbReference type="GO" id="GO:0051287">
    <property type="term" value="F:NAD binding"/>
    <property type="evidence" value="ECO:0007669"/>
    <property type="project" value="InterPro"/>
</dbReference>
<keyword evidence="12 15" id="KW-0457">Lysine biosynthesis</keyword>
<accession>A0A1G9A032</accession>
<evidence type="ECO:0000256" key="13">
    <source>
        <dbReference type="ARBA" id="ARBA00023167"/>
    </source>
</evidence>
<dbReference type="SUPFAM" id="SSF51735">
    <property type="entry name" value="NAD(P)-binding Rossmann-fold domains"/>
    <property type="match status" value="1"/>
</dbReference>
<dbReference type="SUPFAM" id="SSF55347">
    <property type="entry name" value="Glyceraldehyde-3-phosphate dehydrogenase-like, C-terminal domain"/>
    <property type="match status" value="1"/>
</dbReference>
<dbReference type="UniPathway" id="UPA00034">
    <property type="reaction ID" value="UER00016"/>
</dbReference>
<sequence>MGLSIGVVGATGAVGRKVIEILKERKVPIEKLRVFASARSAGEKLDFNGQEVTVELLTEEVMKDKFDYLLFSAGGGVSEKYAPIAAEAGNIAIDNSSQWRMTEGIPLVVPEVNPHVLKDYRGIIANPNCSTIQMMVALAPLHKRYGIKRIVVSTYQAVSGSGHNAIVELEGQMRDAEHPNQVYPKKIAANCIPHIDVFNENGFTKEELKMVYETQKILEDNTIEVNATTVRIPVFYGHSESIYLEFKEEPDLKEVREILENAPGVVVLDNPANNEYPTPLETANTDDTYVGRIRRDLYNPKALSLWVVADNLRKGAATNAVQIIEVMEAMK</sequence>
<organism evidence="18 19">
    <name type="scientific">Natronincola ferrireducens</name>
    <dbReference type="NCBI Taxonomy" id="393762"/>
    <lineage>
        <taxon>Bacteria</taxon>
        <taxon>Bacillati</taxon>
        <taxon>Bacillota</taxon>
        <taxon>Clostridia</taxon>
        <taxon>Peptostreptococcales</taxon>
        <taxon>Natronincolaceae</taxon>
        <taxon>Natronincola</taxon>
    </lineage>
</organism>
<dbReference type="EC" id="1.2.1.11" evidence="6 15"/>
<dbReference type="Gene3D" id="3.40.50.720">
    <property type="entry name" value="NAD(P)-binding Rossmann-like Domain"/>
    <property type="match status" value="1"/>
</dbReference>
<keyword evidence="11 15" id="KW-0560">Oxidoreductase</keyword>
<protein>
    <recommendedName>
        <fullName evidence="6 15">Aspartate-semialdehyde dehydrogenase</fullName>
        <shortName evidence="15">ASA dehydrogenase</shortName>
        <shortName evidence="15">ASADH</shortName>
        <ecNumber evidence="6 15">1.2.1.11</ecNumber>
    </recommendedName>
    <alternativeName>
        <fullName evidence="15">Aspartate-beta-semialdehyde dehydrogenase</fullName>
    </alternativeName>
</protein>
<keyword evidence="13 15" id="KW-0486">Methionine biosynthesis</keyword>
<evidence type="ECO:0000256" key="15">
    <source>
        <dbReference type="HAMAP-Rule" id="MF_02121"/>
    </source>
</evidence>
<keyword evidence="8 15" id="KW-0791">Threonine biosynthesis</keyword>
<dbReference type="Gene3D" id="3.30.360.10">
    <property type="entry name" value="Dihydrodipicolinate Reductase, domain 2"/>
    <property type="match status" value="1"/>
</dbReference>
<evidence type="ECO:0000256" key="9">
    <source>
        <dbReference type="ARBA" id="ARBA00022857"/>
    </source>
</evidence>
<evidence type="ECO:0000256" key="7">
    <source>
        <dbReference type="ARBA" id="ARBA00022605"/>
    </source>
</evidence>
<reference evidence="18 19" key="1">
    <citation type="submission" date="2016-10" db="EMBL/GenBank/DDBJ databases">
        <authorList>
            <person name="de Groot N.N."/>
        </authorList>
    </citation>
    <scope>NUCLEOTIDE SEQUENCE [LARGE SCALE GENOMIC DNA]</scope>
    <source>
        <strain evidence="18 19">DSM 18346</strain>
    </source>
</reference>
<dbReference type="UniPathway" id="UPA00051">
    <property type="reaction ID" value="UER00464"/>
</dbReference>
<dbReference type="Proteomes" id="UP000198718">
    <property type="component" value="Unassembled WGS sequence"/>
</dbReference>
<comment type="catalytic activity">
    <reaction evidence="14 15">
        <text>L-aspartate 4-semialdehyde + phosphate + NADP(+) = 4-phospho-L-aspartate + NADPH + H(+)</text>
        <dbReference type="Rhea" id="RHEA:24284"/>
        <dbReference type="ChEBI" id="CHEBI:15378"/>
        <dbReference type="ChEBI" id="CHEBI:43474"/>
        <dbReference type="ChEBI" id="CHEBI:57535"/>
        <dbReference type="ChEBI" id="CHEBI:57783"/>
        <dbReference type="ChEBI" id="CHEBI:58349"/>
        <dbReference type="ChEBI" id="CHEBI:537519"/>
        <dbReference type="EC" id="1.2.1.11"/>
    </reaction>
</comment>
<dbReference type="GO" id="GO:0071266">
    <property type="term" value="P:'de novo' L-methionine biosynthetic process"/>
    <property type="evidence" value="ECO:0007669"/>
    <property type="project" value="UniProtKB-UniRule"/>
</dbReference>